<feature type="compositionally biased region" description="Basic and acidic residues" evidence="1">
    <location>
        <begin position="1161"/>
        <end position="1181"/>
    </location>
</feature>
<feature type="region of interest" description="Disordered" evidence="1">
    <location>
        <begin position="1328"/>
        <end position="1353"/>
    </location>
</feature>
<feature type="compositionally biased region" description="Basic and acidic residues" evidence="1">
    <location>
        <begin position="1188"/>
        <end position="1201"/>
    </location>
</feature>
<dbReference type="PROSITE" id="PS00018">
    <property type="entry name" value="EF_HAND_1"/>
    <property type="match status" value="1"/>
</dbReference>
<reference evidence="2" key="1">
    <citation type="submission" date="2022-03" db="EMBL/GenBank/DDBJ databases">
        <title>Draft genome sequence of Aduncisulcus paluster, a free-living microaerophilic Fornicata.</title>
        <authorList>
            <person name="Yuyama I."/>
            <person name="Kume K."/>
            <person name="Tamura T."/>
            <person name="Inagaki Y."/>
            <person name="Hashimoto T."/>
        </authorList>
    </citation>
    <scope>NUCLEOTIDE SEQUENCE</scope>
    <source>
        <strain evidence="2">NY0171</strain>
    </source>
</reference>
<sequence>MLQPVPPSSKGQSRGSTGQNRGSMGHRSVKRPNLTTSGSVGSIKQKLTVDRIKKMHNQKQKEEEAIREKERLEKEAKARERAELVAKEERILQAARDQPKVNKLTVDRIKKMHNQKQKEEEAIREKERLEKEAKARERAELVAKEERILQAARDQPKVNVNDAPPKKLQSADSEYQQQLAEIQERISRTLYAYDKSNTKARLMEEQMAREQTVAAIEEETRLEALAKQSSSASTASIKGPKSSNPSALLMSEGISRDLSQLTVTKKEVTDLLDTGFGALSSHLAKKRISMLMKDHELLSQRRDLYLSLLEDWVVNEKKSTEEEQKLWMDDMTRVVSQLKSQREKQKERRKRRAGAASQNPSSALSRTKSHTSSTLSLVNGPSSSSSRPSTSASLASSPSSQTLSHHPSGEIDVILDMFKQLEKDREIRESSPNPLSQFSESADVDGNGVISPEELFATLLSLSDQGVIPQSALSLESYEKVLVPTTTRRDIEKMERTVQSVTDQLNESQHLWVHNKERLEKMREFFRWLMQQWELEDQEQQAFEEGILDAESGAHLSSDGVYDGSSKGSDSSSSARSIEEMKRKISSRLLSRSKSSGNSALVSKLQSQLQQQQNSTQQALRRVQLLLAAIIHVASHTTEDWETDLVSVVGERVAGLIIGATKSSKQRDDSSDIKRDDYSSGGISANLLMDDLIVNMAEISTQTDITHVDESSPPSIIKQSDTVGGVEQQGQIVYPVVNVSSGVGSSAPSNTVNNIGHGGVRSQGSIPTLMSPYGMGFGSDIVTDPAEPGRSLQEHLKQVEISLGQWKKKRDEFDSEDLGHVDEEGNTVFPPTPILPALDLSKVILMTQRPTQGFGVPETTHHQQSSLAPDKTQKGEESGTNSDGIQARLDKAEQENKDLRQGMYSLLLAVQSLQQGVRARDSEILLYKNALSSCDQTKERDIVVKQTIDVCKNVFLQGVEGKDDETEEFEEKQETSRDKSENIPSKSEGIIVKDSQDSVVKTQAQSPNTASNEQDITTLPPIVPKLEHIQSASSLSNESDKDISQRTSQTSRPTPSRDLTQDKDVSSVPILPNPLLCERVIEHVAQEVSSARQTWADENAKQLHRIEMQHQIRLNEALRKSVEEKAMLFQRLEALEHENASLKKLRQKKSSPSSSAPTVGDSKEGPKEGPKEGDVIIKRSDSINPPTHVEDGEDGKVDPDRLPSSSPNNEIDDTTIDEQEGQDGHMSGKDILIPSLATQLFLATAMDEADDNSRRDIISMREQNVQIAEAKIESMQRIIQQKSSKIAEIEKQVASIVSVMEEKEKELEEEKNRRDKLHKLEMDMREHAEKARELEYEKEKELTQEEMRMVEQEVEAREREIDLLEKALADLEGKNQELRDAILDLEKKAEEFEQLVPAETDDSAEKERKDLERQAVIKAREERQKRREKEREREEAAKKLREEEKKKR</sequence>
<feature type="compositionally biased region" description="Basic and acidic residues" evidence="1">
    <location>
        <begin position="972"/>
        <end position="981"/>
    </location>
</feature>
<protein>
    <recommendedName>
        <fullName evidence="4">EF-hand domain-containing protein</fullName>
    </recommendedName>
</protein>
<evidence type="ECO:0000313" key="3">
    <source>
        <dbReference type="Proteomes" id="UP001057375"/>
    </source>
</evidence>
<feature type="compositionally biased region" description="Polar residues" evidence="1">
    <location>
        <begin position="33"/>
        <end position="42"/>
    </location>
</feature>
<feature type="region of interest" description="Disordered" evidence="1">
    <location>
        <begin position="1392"/>
        <end position="1448"/>
    </location>
</feature>
<feature type="compositionally biased region" description="Polar residues" evidence="1">
    <location>
        <begin position="227"/>
        <end position="246"/>
    </location>
</feature>
<keyword evidence="3" id="KW-1185">Reference proteome</keyword>
<comment type="caution">
    <text evidence="2">The sequence shown here is derived from an EMBL/GenBank/DDBJ whole genome shotgun (WGS) entry which is preliminary data.</text>
</comment>
<evidence type="ECO:0000256" key="1">
    <source>
        <dbReference type="SAM" id="MobiDB-lite"/>
    </source>
</evidence>
<proteinExistence type="predicted"/>
<feature type="compositionally biased region" description="Basic and acidic residues" evidence="1">
    <location>
        <begin position="1403"/>
        <end position="1448"/>
    </location>
</feature>
<feature type="compositionally biased region" description="Low complexity" evidence="1">
    <location>
        <begin position="558"/>
        <end position="576"/>
    </location>
</feature>
<organism evidence="2 3">
    <name type="scientific">Aduncisulcus paluster</name>
    <dbReference type="NCBI Taxonomy" id="2918883"/>
    <lineage>
        <taxon>Eukaryota</taxon>
        <taxon>Metamonada</taxon>
        <taxon>Carpediemonas-like organisms</taxon>
        <taxon>Aduncisulcus</taxon>
    </lineage>
</organism>
<feature type="compositionally biased region" description="Basic and acidic residues" evidence="1">
    <location>
        <begin position="59"/>
        <end position="75"/>
    </location>
</feature>
<dbReference type="InterPro" id="IPR018247">
    <property type="entry name" value="EF_Hand_1_Ca_BS"/>
</dbReference>
<feature type="region of interest" description="Disordered" evidence="1">
    <location>
        <begin position="1142"/>
        <end position="1229"/>
    </location>
</feature>
<dbReference type="EMBL" id="BQXS01009715">
    <property type="protein sequence ID" value="GKT31677.1"/>
    <property type="molecule type" value="Genomic_DNA"/>
</dbReference>
<name>A0ABQ5KGM0_9EUKA</name>
<accession>A0ABQ5KGM0</accession>
<dbReference type="Proteomes" id="UP001057375">
    <property type="component" value="Unassembled WGS sequence"/>
</dbReference>
<feature type="region of interest" description="Disordered" evidence="1">
    <location>
        <begin position="337"/>
        <end position="408"/>
    </location>
</feature>
<feature type="compositionally biased region" description="Polar residues" evidence="1">
    <location>
        <begin position="356"/>
        <end position="366"/>
    </location>
</feature>
<feature type="region of interest" description="Disordered" evidence="1">
    <location>
        <begin position="962"/>
        <end position="1017"/>
    </location>
</feature>
<feature type="region of interest" description="Disordered" evidence="1">
    <location>
        <begin position="227"/>
        <end position="248"/>
    </location>
</feature>
<evidence type="ECO:0008006" key="4">
    <source>
        <dbReference type="Google" id="ProtNLM"/>
    </source>
</evidence>
<feature type="region of interest" description="Disordered" evidence="1">
    <location>
        <begin position="852"/>
        <end position="885"/>
    </location>
</feature>
<feature type="compositionally biased region" description="Polar residues" evidence="1">
    <location>
        <begin position="1045"/>
        <end position="1058"/>
    </location>
</feature>
<feature type="region of interest" description="Disordered" evidence="1">
    <location>
        <begin position="1"/>
        <end position="75"/>
    </location>
</feature>
<feature type="region of interest" description="Disordered" evidence="1">
    <location>
        <begin position="1031"/>
        <end position="1068"/>
    </location>
</feature>
<feature type="compositionally biased region" description="Polar residues" evidence="1">
    <location>
        <begin position="9"/>
        <end position="22"/>
    </location>
</feature>
<gene>
    <name evidence="2" type="ORF">ADUPG1_006059</name>
</gene>
<feature type="compositionally biased region" description="Low complexity" evidence="1">
    <location>
        <begin position="372"/>
        <end position="406"/>
    </location>
</feature>
<feature type="region of interest" description="Disordered" evidence="1">
    <location>
        <begin position="558"/>
        <end position="578"/>
    </location>
</feature>
<feature type="non-terminal residue" evidence="2">
    <location>
        <position position="1448"/>
    </location>
</feature>
<evidence type="ECO:0000313" key="2">
    <source>
        <dbReference type="EMBL" id="GKT31677.1"/>
    </source>
</evidence>
<feature type="compositionally biased region" description="Acidic residues" evidence="1">
    <location>
        <begin position="1210"/>
        <end position="1221"/>
    </location>
</feature>
<feature type="compositionally biased region" description="Acidic residues" evidence="1">
    <location>
        <begin position="962"/>
        <end position="971"/>
    </location>
</feature>
<feature type="compositionally biased region" description="Polar residues" evidence="1">
    <location>
        <begin position="997"/>
        <end position="1017"/>
    </location>
</feature>